<name>A0A4Z0A9X0_9AGAM</name>
<evidence type="ECO:0000256" key="1">
    <source>
        <dbReference type="SAM" id="MobiDB-lite"/>
    </source>
</evidence>
<reference evidence="2 3" key="1">
    <citation type="submission" date="2019-02" db="EMBL/GenBank/DDBJ databases">
        <title>Genome sequencing of the rare red list fungi Hericium alpestre (H. flagellum).</title>
        <authorList>
            <person name="Buettner E."/>
            <person name="Kellner H."/>
        </authorList>
    </citation>
    <scope>NUCLEOTIDE SEQUENCE [LARGE SCALE GENOMIC DNA]</scope>
    <source>
        <strain evidence="2 3">DSM 108284</strain>
    </source>
</reference>
<dbReference type="EMBL" id="SFCI01000057">
    <property type="protein sequence ID" value="TFY83044.1"/>
    <property type="molecule type" value="Genomic_DNA"/>
</dbReference>
<accession>A0A4Z0A9X0</accession>
<feature type="compositionally biased region" description="Low complexity" evidence="1">
    <location>
        <begin position="38"/>
        <end position="57"/>
    </location>
</feature>
<feature type="region of interest" description="Disordered" evidence="1">
    <location>
        <begin position="20"/>
        <end position="89"/>
    </location>
</feature>
<gene>
    <name evidence="2" type="ORF">EWM64_g961</name>
</gene>
<dbReference type="Proteomes" id="UP000298061">
    <property type="component" value="Unassembled WGS sequence"/>
</dbReference>
<feature type="compositionally biased region" description="Polar residues" evidence="1">
    <location>
        <begin position="76"/>
        <end position="86"/>
    </location>
</feature>
<evidence type="ECO:0000313" key="3">
    <source>
        <dbReference type="Proteomes" id="UP000298061"/>
    </source>
</evidence>
<organism evidence="2 3">
    <name type="scientific">Hericium alpestre</name>
    <dbReference type="NCBI Taxonomy" id="135208"/>
    <lineage>
        <taxon>Eukaryota</taxon>
        <taxon>Fungi</taxon>
        <taxon>Dikarya</taxon>
        <taxon>Basidiomycota</taxon>
        <taxon>Agaricomycotina</taxon>
        <taxon>Agaricomycetes</taxon>
        <taxon>Russulales</taxon>
        <taxon>Hericiaceae</taxon>
        <taxon>Hericium</taxon>
    </lineage>
</organism>
<comment type="caution">
    <text evidence="2">The sequence shown here is derived from an EMBL/GenBank/DDBJ whole genome shotgun (WGS) entry which is preliminary data.</text>
</comment>
<protein>
    <submittedName>
        <fullName evidence="2">Uncharacterized protein</fullName>
    </submittedName>
</protein>
<evidence type="ECO:0000313" key="2">
    <source>
        <dbReference type="EMBL" id="TFY83044.1"/>
    </source>
</evidence>
<proteinExistence type="predicted"/>
<keyword evidence="3" id="KW-1185">Reference proteome</keyword>
<dbReference type="AlphaFoldDB" id="A0A4Z0A9X0"/>
<sequence>MNNSYRTSNAEWLEWSSERTNFPAAPDPWPTQLMNLQAPPFGSSSSVSGPTAASPPSHASPPITPEANTLPPYQSPWEQATPPSQHSQRRLRVVLVQEPYWGADRDDPHKVQDRQFFWYTAAMDKDLFKVLQKAYPKSLFKSKTKDRRVELENEEIQVEMWEWIIKPIVDQIPPNAVLKRGRSDCMGHVWIPAEGEQLSWEDVDLDLEDQPASSSTVWFVQSRVASLIRFGELRAYLVAGKVKHVVYTVRKEGTGQWSRESVIQHIVPLDQLQ</sequence>